<keyword evidence="7 12" id="KW-0436">Ligase</keyword>
<protein>
    <recommendedName>
        <fullName evidence="7">UDP-N-acetylmuramoyl-L-alanyl-D-glutamate--2,6-diaminopimelate ligase</fullName>
        <ecNumber evidence="7">6.3.2.13</ecNumber>
    </recommendedName>
    <alternativeName>
        <fullName evidence="7">Meso-A2pm-adding enzyme</fullName>
    </alternativeName>
    <alternativeName>
        <fullName evidence="7">Meso-diaminopimelate-adding enzyme</fullName>
    </alternativeName>
    <alternativeName>
        <fullName evidence="7">UDP-MurNAc-L-Ala-D-Glu:meso-diaminopimelate ligase</fullName>
    </alternativeName>
    <alternativeName>
        <fullName evidence="7">UDP-MurNAc-tripeptide synthetase</fullName>
    </alternativeName>
    <alternativeName>
        <fullName evidence="7">UDP-N-acetylmuramyl-tripeptide synthetase</fullName>
    </alternativeName>
</protein>
<dbReference type="GO" id="GO:0071555">
    <property type="term" value="P:cell wall organization"/>
    <property type="evidence" value="ECO:0007669"/>
    <property type="project" value="UniProtKB-KW"/>
</dbReference>
<feature type="binding site" evidence="7">
    <location>
        <position position="198"/>
    </location>
    <ligand>
        <name>UDP-N-acetyl-alpha-D-muramoyl-L-alanyl-D-glutamate</name>
        <dbReference type="ChEBI" id="CHEBI:83900"/>
    </ligand>
</feature>
<comment type="caution">
    <text evidence="7">Lacks conserved residue(s) required for the propagation of feature annotation.</text>
</comment>
<keyword evidence="7" id="KW-0460">Magnesium</keyword>
<dbReference type="HAMAP" id="MF_00208">
    <property type="entry name" value="MurE"/>
    <property type="match status" value="1"/>
</dbReference>
<comment type="similarity">
    <text evidence="1 7">Belongs to the MurCDEF family. MurE subfamily.</text>
</comment>
<dbReference type="GO" id="GO:0009252">
    <property type="term" value="P:peptidoglycan biosynthetic process"/>
    <property type="evidence" value="ECO:0007669"/>
    <property type="project" value="UniProtKB-UniRule"/>
</dbReference>
<evidence type="ECO:0000256" key="7">
    <source>
        <dbReference type="HAMAP-Rule" id="MF_00208"/>
    </source>
</evidence>
<dbReference type="SUPFAM" id="SSF53244">
    <property type="entry name" value="MurD-like peptide ligases, peptide-binding domain"/>
    <property type="match status" value="1"/>
</dbReference>
<feature type="binding site" evidence="7">
    <location>
        <position position="36"/>
    </location>
    <ligand>
        <name>UDP-N-acetyl-alpha-D-muramoyl-L-alanyl-D-glutamate</name>
        <dbReference type="ChEBI" id="CHEBI:83900"/>
    </ligand>
</feature>
<feature type="domain" description="Mur ligase C-terminal" evidence="10">
    <location>
        <begin position="348"/>
        <end position="474"/>
    </location>
</feature>
<dbReference type="STRING" id="1396821.SAMN05444515_102104"/>
<comment type="catalytic activity">
    <reaction evidence="7">
        <text>UDP-N-acetyl-alpha-D-muramoyl-L-alanyl-D-glutamate + meso-2,6-diaminopimelate + ATP = UDP-N-acetyl-alpha-D-muramoyl-L-alanyl-gamma-D-glutamyl-meso-2,6-diaminopimelate + ADP + phosphate + H(+)</text>
        <dbReference type="Rhea" id="RHEA:23676"/>
        <dbReference type="ChEBI" id="CHEBI:15378"/>
        <dbReference type="ChEBI" id="CHEBI:30616"/>
        <dbReference type="ChEBI" id="CHEBI:43474"/>
        <dbReference type="ChEBI" id="CHEBI:57791"/>
        <dbReference type="ChEBI" id="CHEBI:83900"/>
        <dbReference type="ChEBI" id="CHEBI:83905"/>
        <dbReference type="ChEBI" id="CHEBI:456216"/>
        <dbReference type="EC" id="6.3.2.13"/>
    </reaction>
</comment>
<dbReference type="PANTHER" id="PTHR23135">
    <property type="entry name" value="MUR LIGASE FAMILY MEMBER"/>
    <property type="match status" value="1"/>
</dbReference>
<evidence type="ECO:0000313" key="13">
    <source>
        <dbReference type="Proteomes" id="UP000199256"/>
    </source>
</evidence>
<evidence type="ECO:0000256" key="6">
    <source>
        <dbReference type="ARBA" id="ARBA00023316"/>
    </source>
</evidence>
<keyword evidence="4 7" id="KW-0573">Peptidoglycan synthesis</keyword>
<feature type="binding site" evidence="7">
    <location>
        <position position="472"/>
    </location>
    <ligand>
        <name>meso-2,6-diaminopimelate</name>
        <dbReference type="ChEBI" id="CHEBI:57791"/>
    </ligand>
</feature>
<dbReference type="SUPFAM" id="SSF63418">
    <property type="entry name" value="MurE/MurF N-terminal domain"/>
    <property type="match status" value="1"/>
</dbReference>
<dbReference type="Gene3D" id="3.40.1390.10">
    <property type="entry name" value="MurE/MurF, N-terminal domain"/>
    <property type="match status" value="1"/>
</dbReference>
<keyword evidence="13" id="KW-1185">Reference proteome</keyword>
<feature type="domain" description="Mur ligase N-terminal catalytic" evidence="9">
    <location>
        <begin position="30"/>
        <end position="109"/>
    </location>
</feature>
<dbReference type="UniPathway" id="UPA00219"/>
<dbReference type="Proteomes" id="UP000199256">
    <property type="component" value="Unassembled WGS sequence"/>
</dbReference>
<evidence type="ECO:0000256" key="3">
    <source>
        <dbReference type="ARBA" id="ARBA00022960"/>
    </source>
</evidence>
<dbReference type="GO" id="GO:0005737">
    <property type="term" value="C:cytoplasm"/>
    <property type="evidence" value="ECO:0007669"/>
    <property type="project" value="UniProtKB-SubCell"/>
</dbReference>
<evidence type="ECO:0000256" key="8">
    <source>
        <dbReference type="RuleBase" id="RU004135"/>
    </source>
</evidence>
<dbReference type="InterPro" id="IPR000713">
    <property type="entry name" value="Mur_ligase_N"/>
</dbReference>
<feature type="domain" description="Mur ligase central" evidence="11">
    <location>
        <begin position="121"/>
        <end position="325"/>
    </location>
</feature>
<comment type="PTM">
    <text evidence="7">Carboxylation is probably crucial for Mg(2+) binding and, consequently, for the gamma-phosphate positioning of ATP.</text>
</comment>
<feature type="binding site" evidence="7">
    <location>
        <position position="476"/>
    </location>
    <ligand>
        <name>meso-2,6-diaminopimelate</name>
        <dbReference type="ChEBI" id="CHEBI:57791"/>
    </ligand>
</feature>
<dbReference type="GO" id="GO:0005524">
    <property type="term" value="F:ATP binding"/>
    <property type="evidence" value="ECO:0007669"/>
    <property type="project" value="UniProtKB-UniRule"/>
</dbReference>
<keyword evidence="7" id="KW-0963">Cytoplasm</keyword>
<dbReference type="InterPro" id="IPR013221">
    <property type="entry name" value="Mur_ligase_cen"/>
</dbReference>
<comment type="function">
    <text evidence="7">Catalyzes the addition of meso-diaminopimelic acid to the nucleotide precursor UDP-N-acetylmuramoyl-L-alanyl-D-glutamate (UMAG) in the biosynthesis of bacterial cell-wall peptidoglycan.</text>
</comment>
<feature type="modified residue" description="N6-carboxylysine" evidence="7">
    <location>
        <position position="232"/>
    </location>
</feature>
<feature type="binding site" evidence="7">
    <location>
        <position position="38"/>
    </location>
    <ligand>
        <name>UDP-N-acetyl-alpha-D-muramoyl-L-alanyl-D-glutamate</name>
        <dbReference type="ChEBI" id="CHEBI:83900"/>
    </ligand>
</feature>
<dbReference type="Pfam" id="PF08245">
    <property type="entry name" value="Mur_ligase_M"/>
    <property type="match status" value="1"/>
</dbReference>
<feature type="binding site" evidence="7">
    <location>
        <position position="192"/>
    </location>
    <ligand>
        <name>UDP-N-acetyl-alpha-D-muramoyl-L-alanyl-D-glutamate</name>
        <dbReference type="ChEBI" id="CHEBI:83900"/>
    </ligand>
</feature>
<feature type="binding site" evidence="7">
    <location>
        <position position="397"/>
    </location>
    <ligand>
        <name>meso-2,6-diaminopimelate</name>
        <dbReference type="ChEBI" id="CHEBI:57791"/>
    </ligand>
</feature>
<evidence type="ECO:0000256" key="2">
    <source>
        <dbReference type="ARBA" id="ARBA00022618"/>
    </source>
</evidence>
<keyword evidence="7" id="KW-0547">Nucleotide-binding</keyword>
<dbReference type="EC" id="6.3.2.13" evidence="7"/>
<comment type="subcellular location">
    <subcellularLocation>
        <location evidence="7 8">Cytoplasm</location>
    </subcellularLocation>
</comment>
<evidence type="ECO:0000259" key="10">
    <source>
        <dbReference type="Pfam" id="PF02875"/>
    </source>
</evidence>
<organism evidence="12 13">
    <name type="scientific">Ectothiorhodospira marina</name>
    <dbReference type="NCBI Taxonomy" id="1396821"/>
    <lineage>
        <taxon>Bacteria</taxon>
        <taxon>Pseudomonadati</taxon>
        <taxon>Pseudomonadota</taxon>
        <taxon>Gammaproteobacteria</taxon>
        <taxon>Chromatiales</taxon>
        <taxon>Ectothiorhodospiraceae</taxon>
        <taxon>Ectothiorhodospira</taxon>
    </lineage>
</organism>
<keyword evidence="6 7" id="KW-0961">Cell wall biogenesis/degradation</keyword>
<gene>
    <name evidence="7" type="primary">murE</name>
    <name evidence="12" type="ORF">SAMN05444515_102104</name>
</gene>
<keyword evidence="5 7" id="KW-0131">Cell cycle</keyword>
<dbReference type="NCBIfam" id="TIGR01085">
    <property type="entry name" value="murE"/>
    <property type="match status" value="1"/>
</dbReference>
<dbReference type="InterPro" id="IPR036615">
    <property type="entry name" value="Mur_ligase_C_dom_sf"/>
</dbReference>
<sequence>MTLRGASHPAWRLSELLSPHVSVPAEWDREITGLCLDSRRAQPGEVFFALAGHDHHGLTHAAEAIRQGVAAVVWEPLKGVSAPHLGDDVPFIQAPDLRRYLGQVAARFHGHPSRSMKVVGVTGTDGKTSVSQILAAALDSESAPCGVVGTLGCGRWGALRDPGLTTPDPVTLHRWLAELSAQGIRQVVMEVSSHALAQHRVAGVDFDLAILTNLGHDHLDYHVTAAAYGEAKARLFEWPGLKTAVLNLDDPFGQMLVGRIEGHVPILGYGLRPDPAGRDHLQASDLHLGPEGVRCRVHTPWGDGELETRLLGRFNVLNLLAALGALLTLDVTLSDALERLSRSPVIPGRMECFRGSHGPTLVVDYAHTPEALTQALQAARDHCSGHLWCVFGCGGNRDRGKRPLMARAAERYADHVILTSDNPRWEDPLTIIEEVSRGFARPDAVHIEVERDAAIRHAFMQAGSRDMVLVAGKGHETGQVVGSEVRPYSDRDLALALTGGGA</sequence>
<feature type="binding site" evidence="7">
    <location>
        <position position="200"/>
    </location>
    <ligand>
        <name>UDP-N-acetyl-alpha-D-muramoyl-L-alanyl-D-glutamate</name>
        <dbReference type="ChEBI" id="CHEBI:83900"/>
    </ligand>
</feature>
<dbReference type="GO" id="GO:0008360">
    <property type="term" value="P:regulation of cell shape"/>
    <property type="evidence" value="ECO:0007669"/>
    <property type="project" value="UniProtKB-KW"/>
</dbReference>
<dbReference type="InterPro" id="IPR035911">
    <property type="entry name" value="MurE/MurF_N"/>
</dbReference>
<dbReference type="AlphaFoldDB" id="A0A1H7HFI2"/>
<feature type="short sequence motif" description="Meso-diaminopimelate recognition motif" evidence="7">
    <location>
        <begin position="421"/>
        <end position="424"/>
    </location>
</feature>
<evidence type="ECO:0000259" key="9">
    <source>
        <dbReference type="Pfam" id="PF01225"/>
    </source>
</evidence>
<dbReference type="GO" id="GO:0000287">
    <property type="term" value="F:magnesium ion binding"/>
    <property type="evidence" value="ECO:0007669"/>
    <property type="project" value="UniProtKB-UniRule"/>
</dbReference>
<dbReference type="InterPro" id="IPR036565">
    <property type="entry name" value="Mur-like_cat_sf"/>
</dbReference>
<dbReference type="EMBL" id="FOAA01000002">
    <property type="protein sequence ID" value="SEK46995.1"/>
    <property type="molecule type" value="Genomic_DNA"/>
</dbReference>
<dbReference type="GO" id="GO:0008765">
    <property type="term" value="F:UDP-N-acetylmuramoylalanyl-D-glutamate-2,6-diaminopimelate ligase activity"/>
    <property type="evidence" value="ECO:0007669"/>
    <property type="project" value="UniProtKB-UniRule"/>
</dbReference>
<dbReference type="Gene3D" id="3.40.1190.10">
    <property type="entry name" value="Mur-like, catalytic domain"/>
    <property type="match status" value="1"/>
</dbReference>
<feature type="binding site" evidence="7">
    <location>
        <begin position="421"/>
        <end position="424"/>
    </location>
    <ligand>
        <name>meso-2,6-diaminopimelate</name>
        <dbReference type="ChEBI" id="CHEBI:57791"/>
    </ligand>
</feature>
<reference evidence="13" key="1">
    <citation type="submission" date="2016-10" db="EMBL/GenBank/DDBJ databases">
        <authorList>
            <person name="Varghese N."/>
            <person name="Submissions S."/>
        </authorList>
    </citation>
    <scope>NUCLEOTIDE SEQUENCE [LARGE SCALE GENOMIC DNA]</scope>
    <source>
        <strain evidence="13">DSM 241</strain>
    </source>
</reference>
<dbReference type="OrthoDB" id="9800958at2"/>
<dbReference type="InterPro" id="IPR004101">
    <property type="entry name" value="Mur_ligase_C"/>
</dbReference>
<dbReference type="Pfam" id="PF02875">
    <property type="entry name" value="Mur_ligase_C"/>
    <property type="match status" value="1"/>
</dbReference>
<evidence type="ECO:0000256" key="4">
    <source>
        <dbReference type="ARBA" id="ARBA00022984"/>
    </source>
</evidence>
<proteinExistence type="inferred from homology"/>
<dbReference type="SUPFAM" id="SSF53623">
    <property type="entry name" value="MurD-like peptide ligases, catalytic domain"/>
    <property type="match status" value="1"/>
</dbReference>
<dbReference type="InterPro" id="IPR005761">
    <property type="entry name" value="UDP-N-AcMur-Glu-dNH2Pim_ligase"/>
</dbReference>
<keyword evidence="7" id="KW-0067">ATP-binding</keyword>
<evidence type="ECO:0000313" key="12">
    <source>
        <dbReference type="EMBL" id="SEK46995.1"/>
    </source>
</evidence>
<dbReference type="PANTHER" id="PTHR23135:SF4">
    <property type="entry name" value="UDP-N-ACETYLMURAMOYL-L-ALANYL-D-GLUTAMATE--2,6-DIAMINOPIMELATE LIGASE MURE HOMOLOG, CHLOROPLASTIC"/>
    <property type="match status" value="1"/>
</dbReference>
<name>A0A1H7HFI2_9GAMM</name>
<feature type="binding site" evidence="7">
    <location>
        <begin position="165"/>
        <end position="166"/>
    </location>
    <ligand>
        <name>UDP-N-acetyl-alpha-D-muramoyl-L-alanyl-D-glutamate</name>
        <dbReference type="ChEBI" id="CHEBI:83900"/>
    </ligand>
</feature>
<comment type="cofactor">
    <cofactor evidence="7">
        <name>Mg(2+)</name>
        <dbReference type="ChEBI" id="CHEBI:18420"/>
    </cofactor>
</comment>
<evidence type="ECO:0000256" key="5">
    <source>
        <dbReference type="ARBA" id="ARBA00023306"/>
    </source>
</evidence>
<feature type="binding site" evidence="7">
    <location>
        <begin position="123"/>
        <end position="129"/>
    </location>
    <ligand>
        <name>ATP</name>
        <dbReference type="ChEBI" id="CHEBI:30616"/>
    </ligand>
</feature>
<keyword evidence="2 7" id="KW-0132">Cell division</keyword>
<dbReference type="GO" id="GO:0051301">
    <property type="term" value="P:cell division"/>
    <property type="evidence" value="ECO:0007669"/>
    <property type="project" value="UniProtKB-KW"/>
</dbReference>
<evidence type="ECO:0000259" key="11">
    <source>
        <dbReference type="Pfam" id="PF08245"/>
    </source>
</evidence>
<dbReference type="RefSeq" id="WP_090250804.1">
    <property type="nucleotide sequence ID" value="NZ_FOAA01000002.1"/>
</dbReference>
<dbReference type="Pfam" id="PF01225">
    <property type="entry name" value="Mur_ligase"/>
    <property type="match status" value="1"/>
</dbReference>
<keyword evidence="3 7" id="KW-0133">Cell shape</keyword>
<dbReference type="Gene3D" id="3.90.190.20">
    <property type="entry name" value="Mur ligase, C-terminal domain"/>
    <property type="match status" value="1"/>
</dbReference>
<accession>A0A1H7HFI2</accession>
<evidence type="ECO:0000256" key="1">
    <source>
        <dbReference type="ARBA" id="ARBA00005898"/>
    </source>
</evidence>
<dbReference type="NCBIfam" id="NF001126">
    <property type="entry name" value="PRK00139.1-4"/>
    <property type="match status" value="1"/>
</dbReference>
<comment type="pathway">
    <text evidence="7 8">Cell wall biogenesis; peptidoglycan biosynthesis.</text>
</comment>